<sequence>MDNVEHAYMYTRTKEITDHKEKKKFIYTYMWYPSQQQQHSCYGYMHHYPSQQQQQQQETYSRTSYYCNTDELSTTCVEAINDENESPIHCQTTSYSSNVHVTTPNYYVTTSLNQYGDEMSSYQTTPTSKSYWNPVIVAPTKNMSINTPSVPIISSPSSSSSPSSPTIPACWDWLLFSPQYYSEFYIPSSTFIHHQQKIEEKDDDDDNNNLNRSFLTTLPTCLLALLYLTPKLIHTSDDESHTTNESLLPSLPMNNIDDDQINLNRSSTPDTDDGYQSASDASRSDYSQQSSILYDHHNSRDNIRINEHSLPIPLPLMPRRISYAAAAVKPISTKTTTKTTTTSNKLASLSTVIDKPKQIINNTLSNIMSTNDILNTNGQKLKFIAPRFERMHHAKQHSTLSSSSSSSSSSSTLSNRTQIRSTNNYNNNNNNRNHIINSTRRR</sequence>
<gene>
    <name evidence="2" type="ORF">OKA104_LOCUS19820</name>
</gene>
<feature type="region of interest" description="Disordered" evidence="1">
    <location>
        <begin position="392"/>
        <end position="442"/>
    </location>
</feature>
<dbReference type="Proteomes" id="UP000663881">
    <property type="component" value="Unassembled WGS sequence"/>
</dbReference>
<accession>A0A819CME8</accession>
<name>A0A819CME8_9BILA</name>
<feature type="compositionally biased region" description="Polar residues" evidence="1">
    <location>
        <begin position="261"/>
        <end position="288"/>
    </location>
</feature>
<reference evidence="2" key="1">
    <citation type="submission" date="2021-02" db="EMBL/GenBank/DDBJ databases">
        <authorList>
            <person name="Nowell W R."/>
        </authorList>
    </citation>
    <scope>NUCLEOTIDE SEQUENCE</scope>
</reference>
<protein>
    <submittedName>
        <fullName evidence="2">Uncharacterized protein</fullName>
    </submittedName>
</protein>
<comment type="caution">
    <text evidence="2">The sequence shown here is derived from an EMBL/GenBank/DDBJ whole genome shotgun (WGS) entry which is preliminary data.</text>
</comment>
<feature type="compositionally biased region" description="Low complexity" evidence="1">
    <location>
        <begin position="398"/>
        <end position="442"/>
    </location>
</feature>
<evidence type="ECO:0000256" key="1">
    <source>
        <dbReference type="SAM" id="MobiDB-lite"/>
    </source>
</evidence>
<proteinExistence type="predicted"/>
<dbReference type="EMBL" id="CAJOAY010001293">
    <property type="protein sequence ID" value="CAF3823348.1"/>
    <property type="molecule type" value="Genomic_DNA"/>
</dbReference>
<evidence type="ECO:0000313" key="2">
    <source>
        <dbReference type="EMBL" id="CAF3823348.1"/>
    </source>
</evidence>
<organism evidence="2 3">
    <name type="scientific">Adineta steineri</name>
    <dbReference type="NCBI Taxonomy" id="433720"/>
    <lineage>
        <taxon>Eukaryota</taxon>
        <taxon>Metazoa</taxon>
        <taxon>Spiralia</taxon>
        <taxon>Gnathifera</taxon>
        <taxon>Rotifera</taxon>
        <taxon>Eurotatoria</taxon>
        <taxon>Bdelloidea</taxon>
        <taxon>Adinetida</taxon>
        <taxon>Adinetidae</taxon>
        <taxon>Adineta</taxon>
    </lineage>
</organism>
<evidence type="ECO:0000313" key="3">
    <source>
        <dbReference type="Proteomes" id="UP000663881"/>
    </source>
</evidence>
<feature type="region of interest" description="Disordered" evidence="1">
    <location>
        <begin position="237"/>
        <end position="288"/>
    </location>
</feature>
<dbReference type="AlphaFoldDB" id="A0A819CME8"/>